<protein>
    <submittedName>
        <fullName evidence="4">Nucleoside-diphosphate sugar epimerase</fullName>
    </submittedName>
</protein>
<dbReference type="Gene3D" id="3.40.50.720">
    <property type="entry name" value="NAD(P)-binding Rossmann-like Domain"/>
    <property type="match status" value="1"/>
</dbReference>
<feature type="domain" description="NAD-dependent epimerase/dehydratase" evidence="3">
    <location>
        <begin position="6"/>
        <end position="135"/>
    </location>
</feature>
<dbReference type="Proteomes" id="UP000647339">
    <property type="component" value="Unassembled WGS sequence"/>
</dbReference>
<evidence type="ECO:0000313" key="4">
    <source>
        <dbReference type="EMBL" id="GGF19698.1"/>
    </source>
</evidence>
<reference evidence="5" key="1">
    <citation type="journal article" date="2019" name="Int. J. Syst. Evol. Microbiol.">
        <title>The Global Catalogue of Microorganisms (GCM) 10K type strain sequencing project: providing services to taxonomists for standard genome sequencing and annotation.</title>
        <authorList>
            <consortium name="The Broad Institute Genomics Platform"/>
            <consortium name="The Broad Institute Genome Sequencing Center for Infectious Disease"/>
            <person name="Wu L."/>
            <person name="Ma J."/>
        </authorList>
    </citation>
    <scope>NUCLEOTIDE SEQUENCE [LARGE SCALE GENOMIC DNA]</scope>
    <source>
        <strain evidence="5">CGMCC 1.15407</strain>
    </source>
</reference>
<dbReference type="InterPro" id="IPR036291">
    <property type="entry name" value="NAD(P)-bd_dom_sf"/>
</dbReference>
<dbReference type="Pfam" id="PF01370">
    <property type="entry name" value="Epimerase"/>
    <property type="match status" value="1"/>
</dbReference>
<comment type="caution">
    <text evidence="4">The sequence shown here is derived from an EMBL/GenBank/DDBJ whole genome shotgun (WGS) entry which is preliminary data.</text>
</comment>
<gene>
    <name evidence="4" type="ORF">GCM10011339_04620</name>
</gene>
<keyword evidence="2" id="KW-0472">Membrane</keyword>
<sequence length="239" mass="27079">MKTIAIVSGASGLIGVQLLHQLFQAPQYDHVVTVSRRELAIKHHKLIQVVVDYDHLDQLSLLDAFRREDIGGDNHGLIQAFKDKKVTIHAFCALGTTIKKAKSKENFYKIDHDFVISFAKWTRQWGASKFLYVSSLGADQRSSVFYSKVKGEVEEDLKLIPFSYLGIFRPSILLGDRKETRVGESLGKLAAKAITSVGLFKKYKPIYDHQVAKAMLHQALNDELEMVKIIESKEMQIFE</sequence>
<name>A0ABQ1ULU7_9BACT</name>
<evidence type="ECO:0000256" key="2">
    <source>
        <dbReference type="ARBA" id="ARBA00023136"/>
    </source>
</evidence>
<evidence type="ECO:0000256" key="1">
    <source>
        <dbReference type="ARBA" id="ARBA00004370"/>
    </source>
</evidence>
<accession>A0ABQ1ULU7</accession>
<keyword evidence="5" id="KW-1185">Reference proteome</keyword>
<dbReference type="PANTHER" id="PTHR14097">
    <property type="entry name" value="OXIDOREDUCTASE HTATIP2"/>
    <property type="match status" value="1"/>
</dbReference>
<evidence type="ECO:0000259" key="3">
    <source>
        <dbReference type="Pfam" id="PF01370"/>
    </source>
</evidence>
<proteinExistence type="predicted"/>
<evidence type="ECO:0000313" key="5">
    <source>
        <dbReference type="Proteomes" id="UP000647339"/>
    </source>
</evidence>
<dbReference type="PANTHER" id="PTHR14097:SF7">
    <property type="entry name" value="OXIDOREDUCTASE HTATIP2"/>
    <property type="match status" value="1"/>
</dbReference>
<dbReference type="RefSeq" id="WP_137400793.1">
    <property type="nucleotide sequence ID" value="NZ_BMIU01000002.1"/>
</dbReference>
<dbReference type="EMBL" id="BMIU01000002">
    <property type="protein sequence ID" value="GGF19698.1"/>
    <property type="molecule type" value="Genomic_DNA"/>
</dbReference>
<dbReference type="SUPFAM" id="SSF51735">
    <property type="entry name" value="NAD(P)-binding Rossmann-fold domains"/>
    <property type="match status" value="1"/>
</dbReference>
<organism evidence="4 5">
    <name type="scientific">Echinicola rosea</name>
    <dbReference type="NCBI Taxonomy" id="1807691"/>
    <lineage>
        <taxon>Bacteria</taxon>
        <taxon>Pseudomonadati</taxon>
        <taxon>Bacteroidota</taxon>
        <taxon>Cytophagia</taxon>
        <taxon>Cytophagales</taxon>
        <taxon>Cyclobacteriaceae</taxon>
        <taxon>Echinicola</taxon>
    </lineage>
</organism>
<dbReference type="InterPro" id="IPR001509">
    <property type="entry name" value="Epimerase_deHydtase"/>
</dbReference>
<comment type="subcellular location">
    <subcellularLocation>
        <location evidence="1">Membrane</location>
    </subcellularLocation>
</comment>